<dbReference type="InterPro" id="IPR035979">
    <property type="entry name" value="RBD_domain_sf"/>
</dbReference>
<name>A0A2K6QGW6_RHIRO</name>
<accession>A0A2K6QGW6</accession>
<dbReference type="SUPFAM" id="SSF54928">
    <property type="entry name" value="RNA-binding domain, RBD"/>
    <property type="match status" value="1"/>
</dbReference>
<feature type="region of interest" description="Disordered" evidence="2">
    <location>
        <begin position="1"/>
        <end position="141"/>
    </location>
</feature>
<dbReference type="GO" id="GO:0005737">
    <property type="term" value="C:cytoplasm"/>
    <property type="evidence" value="ECO:0007669"/>
    <property type="project" value="TreeGrafter"/>
</dbReference>
<dbReference type="GO" id="GO:0000398">
    <property type="term" value="P:mRNA splicing, via spliceosome"/>
    <property type="evidence" value="ECO:0007669"/>
    <property type="project" value="TreeGrafter"/>
</dbReference>
<sequence length="264" mass="27906">MAPSPTKRKDRSDEKSKDRSKDKGATKESSEKDGGRDKTRKRRSASSGSSSTTSPSSSTSSSGSSTSTGSSSGSSSSSASSRSGSSSTSRSSSSSSSSGSPSPSRRRHNRRRSCSKTKPPERDEKERKRRSPAPKPTKVHIGRLTRNVTKVHITEIFSTYGKIKMIDMPVERMHPKCAKAITWMEDKSMARRSLPLPSLPGECCHHRPCGPAPRGAGLPCAGNHAPRAAAATGAAPAPTPPDKQATEALAPVTYTPPSSVLSLF</sequence>
<dbReference type="InterPro" id="IPR012677">
    <property type="entry name" value="Nucleotide-bd_a/b_plait_sf"/>
</dbReference>
<dbReference type="AlphaFoldDB" id="A0A2K6QGW6"/>
<feature type="compositionally biased region" description="Basic residues" evidence="2">
    <location>
        <begin position="127"/>
        <end position="141"/>
    </location>
</feature>
<dbReference type="GO" id="GO:0003723">
    <property type="term" value="F:RNA binding"/>
    <property type="evidence" value="ECO:0007669"/>
    <property type="project" value="UniProtKB-KW"/>
</dbReference>
<dbReference type="GO" id="GO:0061574">
    <property type="term" value="C:ASAP complex"/>
    <property type="evidence" value="ECO:0007669"/>
    <property type="project" value="TreeGrafter"/>
</dbReference>
<keyword evidence="1" id="KW-0694">RNA-binding</keyword>
<feature type="region of interest" description="Disordered" evidence="2">
    <location>
        <begin position="231"/>
        <end position="264"/>
    </location>
</feature>
<dbReference type="PANTHER" id="PTHR15481:SF2">
    <property type="entry name" value="RNA-BINDING PROTEIN WITH SERINE-RICH DOMAIN 1"/>
    <property type="match status" value="1"/>
</dbReference>
<evidence type="ECO:0000256" key="1">
    <source>
        <dbReference type="ARBA" id="ARBA00022884"/>
    </source>
</evidence>
<dbReference type="GO" id="GO:0005654">
    <property type="term" value="C:nucleoplasm"/>
    <property type="evidence" value="ECO:0007669"/>
    <property type="project" value="TreeGrafter"/>
</dbReference>
<dbReference type="Ensembl" id="ENSRROT00000052331.1">
    <property type="protein sequence ID" value="ENSRROP00000027997.1"/>
    <property type="gene ID" value="ENSRROG00000037784.1"/>
</dbReference>
<evidence type="ECO:0000313" key="4">
    <source>
        <dbReference type="Proteomes" id="UP000233200"/>
    </source>
</evidence>
<dbReference type="Proteomes" id="UP000233200">
    <property type="component" value="Unplaced"/>
</dbReference>
<evidence type="ECO:0000256" key="2">
    <source>
        <dbReference type="SAM" id="MobiDB-lite"/>
    </source>
</evidence>
<organism evidence="3 4">
    <name type="scientific">Rhinopithecus roxellana</name>
    <name type="common">Golden snub-nosed monkey</name>
    <name type="synonym">Pygathrix roxellana</name>
    <dbReference type="NCBI Taxonomy" id="61622"/>
    <lineage>
        <taxon>Eukaryota</taxon>
        <taxon>Metazoa</taxon>
        <taxon>Chordata</taxon>
        <taxon>Craniata</taxon>
        <taxon>Vertebrata</taxon>
        <taxon>Euteleostomi</taxon>
        <taxon>Mammalia</taxon>
        <taxon>Eutheria</taxon>
        <taxon>Euarchontoglires</taxon>
        <taxon>Primates</taxon>
        <taxon>Haplorrhini</taxon>
        <taxon>Catarrhini</taxon>
        <taxon>Cercopithecidae</taxon>
        <taxon>Colobinae</taxon>
        <taxon>Rhinopithecus</taxon>
    </lineage>
</organism>
<feature type="compositionally biased region" description="Polar residues" evidence="2">
    <location>
        <begin position="255"/>
        <end position="264"/>
    </location>
</feature>
<evidence type="ECO:0008006" key="5">
    <source>
        <dbReference type="Google" id="ProtNLM"/>
    </source>
</evidence>
<dbReference type="Gene3D" id="3.30.70.330">
    <property type="match status" value="1"/>
</dbReference>
<dbReference type="PANTHER" id="PTHR15481">
    <property type="entry name" value="RIBONUCLEIC ACID BINDING PROTEIN S1"/>
    <property type="match status" value="1"/>
</dbReference>
<dbReference type="GeneTree" id="ENSGT00940000171085"/>
<feature type="compositionally biased region" description="Basic residues" evidence="2">
    <location>
        <begin position="104"/>
        <end position="115"/>
    </location>
</feature>
<protein>
    <recommendedName>
        <fullName evidence="5">RNA-binding protein with serine-rich domain 1</fullName>
    </recommendedName>
</protein>
<evidence type="ECO:0000313" key="3">
    <source>
        <dbReference type="Ensembl" id="ENSRROP00000027997.1"/>
    </source>
</evidence>
<reference evidence="3" key="2">
    <citation type="submission" date="2025-09" db="UniProtKB">
        <authorList>
            <consortium name="Ensembl"/>
        </authorList>
    </citation>
    <scope>IDENTIFICATION</scope>
</reference>
<feature type="compositionally biased region" description="Low complexity" evidence="2">
    <location>
        <begin position="45"/>
        <end position="103"/>
    </location>
</feature>
<feature type="compositionally biased region" description="Basic and acidic residues" evidence="2">
    <location>
        <begin position="10"/>
        <end position="37"/>
    </location>
</feature>
<reference evidence="3" key="1">
    <citation type="submission" date="2025-08" db="UniProtKB">
        <authorList>
            <consortium name="Ensembl"/>
        </authorList>
    </citation>
    <scope>IDENTIFICATION</scope>
</reference>
<keyword evidence="4" id="KW-1185">Reference proteome</keyword>
<proteinExistence type="predicted"/>